<dbReference type="GO" id="GO:0017001">
    <property type="term" value="P:antibiotic catabolic process"/>
    <property type="evidence" value="ECO:0007669"/>
    <property type="project" value="UniProtKB-ARBA"/>
</dbReference>
<dbReference type="PANTHER" id="PTHR42951:SF4">
    <property type="entry name" value="ACYL-COENZYME A THIOESTERASE MBLAC2"/>
    <property type="match status" value="1"/>
</dbReference>
<dbReference type="NCBIfam" id="TIGR04559">
    <property type="entry name" value="SoxH_rel_PQQ_2"/>
    <property type="match status" value="1"/>
</dbReference>
<dbReference type="GO" id="GO:0016787">
    <property type="term" value="F:hydrolase activity"/>
    <property type="evidence" value="ECO:0007669"/>
    <property type="project" value="UniProtKB-KW"/>
</dbReference>
<comment type="similarity">
    <text evidence="1">Belongs to the metallo-beta-lactamase superfamily. Class-B beta-lactamase family.</text>
</comment>
<dbReference type="InterPro" id="IPR030829">
    <property type="entry name" value="SoxH-rel_PQQ_2"/>
</dbReference>
<dbReference type="OrthoDB" id="420651at2"/>
<dbReference type="Gene3D" id="3.60.15.10">
    <property type="entry name" value="Ribonuclease Z/Hydroxyacylglutathione hydrolase-like"/>
    <property type="match status" value="1"/>
</dbReference>
<feature type="domain" description="Metallo-beta-lactamase" evidence="2">
    <location>
        <begin position="67"/>
        <end position="251"/>
    </location>
</feature>
<evidence type="ECO:0000313" key="4">
    <source>
        <dbReference type="Proteomes" id="UP000199423"/>
    </source>
</evidence>
<dbReference type="CDD" id="cd16282">
    <property type="entry name" value="metallo-hydrolase-like_MBL-fold"/>
    <property type="match status" value="1"/>
</dbReference>
<dbReference type="InterPro" id="IPR001279">
    <property type="entry name" value="Metallo-B-lactamas"/>
</dbReference>
<dbReference type="EMBL" id="FPCH01000004">
    <property type="protein sequence ID" value="SFV38597.1"/>
    <property type="molecule type" value="Genomic_DNA"/>
</dbReference>
<dbReference type="PANTHER" id="PTHR42951">
    <property type="entry name" value="METALLO-BETA-LACTAMASE DOMAIN-CONTAINING"/>
    <property type="match status" value="1"/>
</dbReference>
<evidence type="ECO:0000313" key="3">
    <source>
        <dbReference type="EMBL" id="SFV38597.1"/>
    </source>
</evidence>
<gene>
    <name evidence="3" type="ORF">SAMN04488557_3748</name>
</gene>
<organism evidence="3 4">
    <name type="scientific">Hyphomicrobium facile</name>
    <dbReference type="NCBI Taxonomy" id="51670"/>
    <lineage>
        <taxon>Bacteria</taxon>
        <taxon>Pseudomonadati</taxon>
        <taxon>Pseudomonadota</taxon>
        <taxon>Alphaproteobacteria</taxon>
        <taxon>Hyphomicrobiales</taxon>
        <taxon>Hyphomicrobiaceae</taxon>
        <taxon>Hyphomicrobium</taxon>
    </lineage>
</organism>
<dbReference type="STRING" id="51670.SAMN04488557_3748"/>
<proteinExistence type="inferred from homology"/>
<dbReference type="RefSeq" id="WP_092869279.1">
    <property type="nucleotide sequence ID" value="NZ_FPCH01000004.1"/>
</dbReference>
<dbReference type="Pfam" id="PF00753">
    <property type="entry name" value="Lactamase_B"/>
    <property type="match status" value="1"/>
</dbReference>
<reference evidence="4" key="1">
    <citation type="submission" date="2016-10" db="EMBL/GenBank/DDBJ databases">
        <authorList>
            <person name="Varghese N."/>
            <person name="Submissions S."/>
        </authorList>
    </citation>
    <scope>NUCLEOTIDE SEQUENCE [LARGE SCALE GENOMIC DNA]</scope>
    <source>
        <strain evidence="4">DSM 1565</strain>
    </source>
</reference>
<dbReference type="SUPFAM" id="SSF56281">
    <property type="entry name" value="Metallo-hydrolase/oxidoreductase"/>
    <property type="match status" value="1"/>
</dbReference>
<dbReference type="InterPro" id="IPR050855">
    <property type="entry name" value="NDM-1-like"/>
</dbReference>
<evidence type="ECO:0000259" key="2">
    <source>
        <dbReference type="SMART" id="SM00849"/>
    </source>
</evidence>
<protein>
    <submittedName>
        <fullName evidence="3">Quinoprotein relay system zinc metallohydrolase 2</fullName>
    </submittedName>
</protein>
<dbReference type="AlphaFoldDB" id="A0A1I7NVA9"/>
<keyword evidence="4" id="KW-1185">Reference proteome</keyword>
<keyword evidence="3" id="KW-0378">Hydrolase</keyword>
<dbReference type="Proteomes" id="UP000199423">
    <property type="component" value="Unassembled WGS sequence"/>
</dbReference>
<sequence>MVEISPLNAKTSRKEFLRGVTLAALLPLLPRVSKAEAEQIGVHEIAPGVFVHVGKYELVNRENRGNISNAVCIVGSSAVAVIDTSGSYAAGNDLHEAISKITETPIRYVINTHMHPDHVLGNAAFKSAGCEFVGHHKLPASLYARKDSYLANARQRIGDEAFAGTEIIPPTLLVTDTLDLDLGGRTLTLKARPTAHTDNDLTIFDSATGTFFLGDLLFSNHVPTLDGSLVGWINLIGTLMQEKAERAVPGHGPNTMPWPDAIKPVERYLKVLASDVRKMIKDGNTIEQAVATAGQSERGNWALFDEHHPRNVTAAFTELEWE</sequence>
<dbReference type="SMART" id="SM00849">
    <property type="entry name" value="Lactamase_B"/>
    <property type="match status" value="1"/>
</dbReference>
<accession>A0A1I7NVA9</accession>
<dbReference type="InterPro" id="IPR036866">
    <property type="entry name" value="RibonucZ/Hydroxyglut_hydro"/>
</dbReference>
<name>A0A1I7NVA9_9HYPH</name>
<evidence type="ECO:0000256" key="1">
    <source>
        <dbReference type="ARBA" id="ARBA00005250"/>
    </source>
</evidence>